<gene>
    <name evidence="6" type="ORF">Kpho02_71740</name>
</gene>
<organism evidence="6 7">
    <name type="scientific">Kitasatospora phosalacinea</name>
    <dbReference type="NCBI Taxonomy" id="2065"/>
    <lineage>
        <taxon>Bacteria</taxon>
        <taxon>Bacillati</taxon>
        <taxon>Actinomycetota</taxon>
        <taxon>Actinomycetes</taxon>
        <taxon>Kitasatosporales</taxon>
        <taxon>Streptomycetaceae</taxon>
        <taxon>Kitasatospora</taxon>
    </lineage>
</organism>
<feature type="domain" description="HTH hxlR-type" evidence="5">
    <location>
        <begin position="13"/>
        <end position="111"/>
    </location>
</feature>
<dbReference type="SUPFAM" id="SSF46785">
    <property type="entry name" value="Winged helix' DNA-binding domain"/>
    <property type="match status" value="1"/>
</dbReference>
<keyword evidence="3" id="KW-0804">Transcription</keyword>
<feature type="compositionally biased region" description="Low complexity" evidence="4">
    <location>
        <begin position="118"/>
        <end position="138"/>
    </location>
</feature>
<dbReference type="PROSITE" id="PS51118">
    <property type="entry name" value="HTH_HXLR"/>
    <property type="match status" value="1"/>
</dbReference>
<evidence type="ECO:0000259" key="5">
    <source>
        <dbReference type="PROSITE" id="PS51118"/>
    </source>
</evidence>
<dbReference type="InterPro" id="IPR002577">
    <property type="entry name" value="HTH_HxlR"/>
</dbReference>
<evidence type="ECO:0000256" key="4">
    <source>
        <dbReference type="SAM" id="MobiDB-lite"/>
    </source>
</evidence>
<evidence type="ECO:0000256" key="2">
    <source>
        <dbReference type="ARBA" id="ARBA00023125"/>
    </source>
</evidence>
<dbReference type="RefSeq" id="WP_435053453.1">
    <property type="nucleotide sequence ID" value="NZ_BSSA01000041.1"/>
</dbReference>
<keyword evidence="1" id="KW-0805">Transcription regulation</keyword>
<evidence type="ECO:0000256" key="3">
    <source>
        <dbReference type="ARBA" id="ARBA00023163"/>
    </source>
</evidence>
<comment type="caution">
    <text evidence="6">The sequence shown here is derived from an EMBL/GenBank/DDBJ whole genome shotgun (WGS) entry which is preliminary data.</text>
</comment>
<feature type="region of interest" description="Disordered" evidence="4">
    <location>
        <begin position="118"/>
        <end position="158"/>
    </location>
</feature>
<proteinExistence type="predicted"/>
<dbReference type="GO" id="GO:0003677">
    <property type="term" value="F:DNA binding"/>
    <property type="evidence" value="ECO:0007669"/>
    <property type="project" value="UniProtKB-KW"/>
</dbReference>
<evidence type="ECO:0000313" key="7">
    <source>
        <dbReference type="Proteomes" id="UP001165041"/>
    </source>
</evidence>
<dbReference type="EMBL" id="BSSA01000041">
    <property type="protein sequence ID" value="GLW74877.1"/>
    <property type="molecule type" value="Genomic_DNA"/>
</dbReference>
<evidence type="ECO:0000313" key="6">
    <source>
        <dbReference type="EMBL" id="GLW74877.1"/>
    </source>
</evidence>
<sequence>MSLRPGTVFLADCPALLAMEIIASKWSVVTLFALTDGPLRHGELVELSGGISRKVLTQTLRRLQANGLVERHAYAEAPPRVEYCLTDLGRTLEEPIRMLTAWARENGEAVVSFREAAGATEATGATGATGRADAGPRTPNSIERQPLRPTPAPPGASE</sequence>
<dbReference type="AlphaFoldDB" id="A0A9W6QI52"/>
<keyword evidence="2" id="KW-0238">DNA-binding</keyword>
<dbReference type="Proteomes" id="UP001165041">
    <property type="component" value="Unassembled WGS sequence"/>
</dbReference>
<dbReference type="InterPro" id="IPR036388">
    <property type="entry name" value="WH-like_DNA-bd_sf"/>
</dbReference>
<reference evidence="6" key="1">
    <citation type="submission" date="2023-02" db="EMBL/GenBank/DDBJ databases">
        <title>Kitasatospora phosalacinea NBRC 14627.</title>
        <authorList>
            <person name="Ichikawa N."/>
            <person name="Sato H."/>
            <person name="Tonouchi N."/>
        </authorList>
    </citation>
    <scope>NUCLEOTIDE SEQUENCE</scope>
    <source>
        <strain evidence="6">NBRC 14627</strain>
    </source>
</reference>
<dbReference type="PANTHER" id="PTHR33204">
    <property type="entry name" value="TRANSCRIPTIONAL REGULATOR, MARR FAMILY"/>
    <property type="match status" value="1"/>
</dbReference>
<dbReference type="InterPro" id="IPR036390">
    <property type="entry name" value="WH_DNA-bd_sf"/>
</dbReference>
<dbReference type="Gene3D" id="1.10.10.10">
    <property type="entry name" value="Winged helix-like DNA-binding domain superfamily/Winged helix DNA-binding domain"/>
    <property type="match status" value="1"/>
</dbReference>
<dbReference type="Pfam" id="PF01638">
    <property type="entry name" value="HxlR"/>
    <property type="match status" value="1"/>
</dbReference>
<evidence type="ECO:0000256" key="1">
    <source>
        <dbReference type="ARBA" id="ARBA00023015"/>
    </source>
</evidence>
<accession>A0A9W6QI52</accession>
<protein>
    <recommendedName>
        <fullName evidence="5">HTH hxlR-type domain-containing protein</fullName>
    </recommendedName>
</protein>
<dbReference type="PANTHER" id="PTHR33204:SF18">
    <property type="entry name" value="TRANSCRIPTIONAL REGULATORY PROTEIN"/>
    <property type="match status" value="1"/>
</dbReference>
<name>A0A9W6QI52_9ACTN</name>
<feature type="compositionally biased region" description="Pro residues" evidence="4">
    <location>
        <begin position="148"/>
        <end position="158"/>
    </location>
</feature>